<dbReference type="HOGENOM" id="CLU_056917_2_1_4"/>
<sequence length="330" mass="35725">MAVVPAREDQNMTMTPALLGALALAAAALAAGLFGMLAFGRYARMQRSARTLDHALKERTSAPAPASLDPAPSPRGLLAAIGRAGAAWLDTPFGRVAVANEDRRLLERCGYVDAQARGRFFAARVAGAVIAPLIVMTTGHGTAHGARFMMLLFMALSIGFMAPKWFVKRRAQARQRAVSNELPLFVDLLRLLQGVGLSLDQSLQVMVHDFRNVLPVLAKELALAQAQFATGRTREQSMKRLATSYDNEDLAAIVRLVIQVEQHGGAVQEPLKQFGDRLRETRRALLRERIGKLTVKMTGVMVITLLPALLIITAGPGFIAVVHALSGLHR</sequence>
<organism evidence="8 9">
    <name type="scientific">Caballeronia insecticola</name>
    <dbReference type="NCBI Taxonomy" id="758793"/>
    <lineage>
        <taxon>Bacteria</taxon>
        <taxon>Pseudomonadati</taxon>
        <taxon>Pseudomonadota</taxon>
        <taxon>Betaproteobacteria</taxon>
        <taxon>Burkholderiales</taxon>
        <taxon>Burkholderiaceae</taxon>
        <taxon>Caballeronia</taxon>
    </lineage>
</organism>
<evidence type="ECO:0000256" key="5">
    <source>
        <dbReference type="ARBA" id="ARBA00023136"/>
    </source>
</evidence>
<dbReference type="KEGG" id="buo:BRPE64_DCDS03120"/>
<keyword evidence="5 6" id="KW-0472">Membrane</keyword>
<gene>
    <name evidence="8" type="ORF">BRPE64_DCDS03120</name>
</gene>
<dbReference type="GO" id="GO:0005886">
    <property type="term" value="C:plasma membrane"/>
    <property type="evidence" value="ECO:0007669"/>
    <property type="project" value="UniProtKB-SubCell"/>
</dbReference>
<keyword evidence="3 6" id="KW-0812">Transmembrane</keyword>
<protein>
    <submittedName>
        <fullName evidence="8">Pilus assembly protein</fullName>
    </submittedName>
</protein>
<keyword evidence="8" id="KW-0614">Plasmid</keyword>
<dbReference type="InterPro" id="IPR018076">
    <property type="entry name" value="T2SS_GspF_dom"/>
</dbReference>
<dbReference type="AlphaFoldDB" id="R4WRJ3"/>
<comment type="subcellular location">
    <subcellularLocation>
        <location evidence="1">Cell membrane</location>
        <topology evidence="1">Multi-pass membrane protein</topology>
    </subcellularLocation>
</comment>
<evidence type="ECO:0000256" key="3">
    <source>
        <dbReference type="ARBA" id="ARBA00022692"/>
    </source>
</evidence>
<dbReference type="PATRIC" id="fig|758793.3.peg.5462"/>
<reference evidence="8 9" key="2">
    <citation type="journal article" date="2018" name="Int. J. Syst. Evol. Microbiol.">
        <title>Burkholderia insecticola sp. nov., a gut symbiotic bacterium of the bean bug Riptortus pedestris.</title>
        <authorList>
            <person name="Takeshita K."/>
            <person name="Tamaki H."/>
            <person name="Ohbayashi T."/>
            <person name="Meng X.-Y."/>
            <person name="Sone T."/>
            <person name="Mitani Y."/>
            <person name="Peeters C."/>
            <person name="Kikuchi Y."/>
            <person name="Vandamme P."/>
        </authorList>
    </citation>
    <scope>NUCLEOTIDE SEQUENCE [LARGE SCALE GENOMIC DNA]</scope>
    <source>
        <strain evidence="8">RPE64</strain>
        <plasmid evidence="8 9">p1</plasmid>
    </source>
</reference>
<keyword evidence="2" id="KW-1003">Cell membrane</keyword>
<evidence type="ECO:0000256" key="4">
    <source>
        <dbReference type="ARBA" id="ARBA00022989"/>
    </source>
</evidence>
<feature type="transmembrane region" description="Helical" evidence="6">
    <location>
        <begin position="148"/>
        <end position="167"/>
    </location>
</feature>
<feature type="domain" description="Type II secretion system protein GspF" evidence="7">
    <location>
        <begin position="185"/>
        <end position="312"/>
    </location>
</feature>
<dbReference type="PANTHER" id="PTHR35007:SF2">
    <property type="entry name" value="PILUS ASSEMBLE PROTEIN"/>
    <property type="match status" value="1"/>
</dbReference>
<keyword evidence="9" id="KW-1185">Reference proteome</keyword>
<reference evidence="8 9" key="1">
    <citation type="journal article" date="2013" name="Genome Announc.">
        <title>Complete Genome Sequence of Burkholderia sp. Strain RPE64, Bacterial Symbiont of the Bean Bug Riptortus pedestris.</title>
        <authorList>
            <person name="Shibata T.F."/>
            <person name="Maeda T."/>
            <person name="Nikoh N."/>
            <person name="Yamaguchi K."/>
            <person name="Oshima K."/>
            <person name="Hattori M."/>
            <person name="Nishiyama T."/>
            <person name="Hasebe M."/>
            <person name="Fukatsu T."/>
            <person name="Kikuchi Y."/>
            <person name="Shigenobu S."/>
        </authorList>
    </citation>
    <scope>NUCLEOTIDE SEQUENCE [LARGE SCALE GENOMIC DNA]</scope>
    <source>
        <plasmid evidence="8 9">p1</plasmid>
    </source>
</reference>
<feature type="transmembrane region" description="Helical" evidence="6">
    <location>
        <begin position="299"/>
        <end position="325"/>
    </location>
</feature>
<evidence type="ECO:0000256" key="6">
    <source>
        <dbReference type="SAM" id="Phobius"/>
    </source>
</evidence>
<dbReference type="Proteomes" id="UP000013966">
    <property type="component" value="Plasmid p1"/>
</dbReference>
<evidence type="ECO:0000256" key="1">
    <source>
        <dbReference type="ARBA" id="ARBA00004651"/>
    </source>
</evidence>
<keyword evidence="4 6" id="KW-1133">Transmembrane helix</keyword>
<feature type="transmembrane region" description="Helical" evidence="6">
    <location>
        <begin position="121"/>
        <end position="142"/>
    </location>
</feature>
<evidence type="ECO:0000313" key="8">
    <source>
        <dbReference type="EMBL" id="BAN27248.1"/>
    </source>
</evidence>
<dbReference type="PANTHER" id="PTHR35007">
    <property type="entry name" value="INTEGRAL MEMBRANE PROTEIN-RELATED"/>
    <property type="match status" value="1"/>
</dbReference>
<dbReference type="Pfam" id="PF00482">
    <property type="entry name" value="T2SSF"/>
    <property type="match status" value="1"/>
</dbReference>
<accession>R4WRJ3</accession>
<evidence type="ECO:0000256" key="2">
    <source>
        <dbReference type="ARBA" id="ARBA00022475"/>
    </source>
</evidence>
<feature type="transmembrane region" description="Helical" evidence="6">
    <location>
        <begin position="17"/>
        <end position="40"/>
    </location>
</feature>
<geneLocation type="plasmid" evidence="8 9">
    <name>p1</name>
</geneLocation>
<dbReference type="EMBL" id="AP013061">
    <property type="protein sequence ID" value="BAN27248.1"/>
    <property type="molecule type" value="Genomic_DNA"/>
</dbReference>
<proteinExistence type="predicted"/>
<evidence type="ECO:0000259" key="7">
    <source>
        <dbReference type="Pfam" id="PF00482"/>
    </source>
</evidence>
<evidence type="ECO:0000313" key="9">
    <source>
        <dbReference type="Proteomes" id="UP000013966"/>
    </source>
</evidence>
<name>R4WRJ3_9BURK</name>